<sequence>MCYPTQGLSCCKDRINELRVLGVETLYSFGKTYYNRDIRILGKGHSAIVALAKHVIHGIIALKVRRLDSKRFSMEWEARVLEKAQQTGFAPKLYGFSINFLLREYIDGCTLEEFLDKVRSGGEDVRVAFRSLLRAALAMDLAGVDLVEISNPLNQVVYLCCDPGKPFFIDFESARFSAKPLNVTKVVSFIVGRLSRLSVFEGVDVGGLILLARKYKECSDNLCREDVFNDIIIRLT</sequence>
<dbReference type="SUPFAM" id="SSF56112">
    <property type="entry name" value="Protein kinase-like (PK-like)"/>
    <property type="match status" value="1"/>
</dbReference>
<dbReference type="Gene3D" id="1.10.510.10">
    <property type="entry name" value="Transferase(Phosphotransferase) domain 1"/>
    <property type="match status" value="1"/>
</dbReference>
<dbReference type="EMBL" id="DTCK01000016">
    <property type="protein sequence ID" value="HGQ35624.1"/>
    <property type="molecule type" value="Genomic_DNA"/>
</dbReference>
<dbReference type="InterPro" id="IPR011009">
    <property type="entry name" value="Kinase-like_dom_sf"/>
</dbReference>
<evidence type="ECO:0008006" key="3">
    <source>
        <dbReference type="Google" id="ProtNLM"/>
    </source>
</evidence>
<gene>
    <name evidence="2" type="ORF">ENU08_01860</name>
    <name evidence="1" type="ORF">ENU41_02980</name>
</gene>
<dbReference type="AlphaFoldDB" id="A0A7C4JKF6"/>
<comment type="caution">
    <text evidence="2">The sequence shown here is derived from an EMBL/GenBank/DDBJ whole genome shotgun (WGS) entry which is preliminary data.</text>
</comment>
<evidence type="ECO:0000313" key="1">
    <source>
        <dbReference type="EMBL" id="HGQ35624.1"/>
    </source>
</evidence>
<proteinExistence type="predicted"/>
<accession>A0A7C4JKF6</accession>
<reference evidence="2" key="1">
    <citation type="journal article" date="2020" name="mSystems">
        <title>Genome- and Community-Level Interaction Insights into Carbon Utilization and Element Cycling Functions of Hydrothermarchaeota in Hydrothermal Sediment.</title>
        <authorList>
            <person name="Zhou Z."/>
            <person name="Liu Y."/>
            <person name="Xu W."/>
            <person name="Pan J."/>
            <person name="Luo Z.H."/>
            <person name="Li M."/>
        </authorList>
    </citation>
    <scope>NUCLEOTIDE SEQUENCE [LARGE SCALE GENOMIC DNA]</scope>
    <source>
        <strain evidence="2">SpSt-637</strain>
        <strain evidence="1">SpSt-667</strain>
    </source>
</reference>
<evidence type="ECO:0000313" key="2">
    <source>
        <dbReference type="EMBL" id="HGQ63973.1"/>
    </source>
</evidence>
<protein>
    <recommendedName>
        <fullName evidence="3">Serine/threonine protein kinase</fullName>
    </recommendedName>
</protein>
<name>A0A7C4JKF6_9CREN</name>
<dbReference type="EMBL" id="DTBD01000012">
    <property type="protein sequence ID" value="HGQ63973.1"/>
    <property type="molecule type" value="Genomic_DNA"/>
</dbReference>
<organism evidence="2">
    <name type="scientific">Ignisphaera aggregans</name>
    <dbReference type="NCBI Taxonomy" id="334771"/>
    <lineage>
        <taxon>Archaea</taxon>
        <taxon>Thermoproteota</taxon>
        <taxon>Thermoprotei</taxon>
        <taxon>Desulfurococcales</taxon>
        <taxon>Desulfurococcaceae</taxon>
        <taxon>Ignisphaera</taxon>
    </lineage>
</organism>